<evidence type="ECO:0000313" key="3">
    <source>
        <dbReference type="Proteomes" id="UP000218288"/>
    </source>
</evidence>
<dbReference type="InterPro" id="IPR053754">
    <property type="entry name" value="OligoMan_bind_ChitinaseAct_sf"/>
</dbReference>
<gene>
    <name evidence="2" type="ORF">MPPM_4630</name>
</gene>
<organism evidence="2 3">
    <name type="scientific">Methylorubrum populi</name>
    <dbReference type="NCBI Taxonomy" id="223967"/>
    <lineage>
        <taxon>Bacteria</taxon>
        <taxon>Pseudomonadati</taxon>
        <taxon>Pseudomonadota</taxon>
        <taxon>Alphaproteobacteria</taxon>
        <taxon>Hyphomicrobiales</taxon>
        <taxon>Methylobacteriaceae</taxon>
        <taxon>Methylorubrum</taxon>
    </lineage>
</organism>
<dbReference type="InterPro" id="IPR030901">
    <property type="entry name" value="Thiaminase_BcmE"/>
</dbReference>
<evidence type="ECO:0000259" key="1">
    <source>
        <dbReference type="Pfam" id="PF22141"/>
    </source>
</evidence>
<feature type="domain" description="Thiaminase-1 insert" evidence="1">
    <location>
        <begin position="108"/>
        <end position="252"/>
    </location>
</feature>
<dbReference type="EMBL" id="AP014809">
    <property type="protein sequence ID" value="BAU93235.1"/>
    <property type="molecule type" value="Genomic_DNA"/>
</dbReference>
<dbReference type="NCBIfam" id="TIGR04541">
    <property type="entry name" value="thiaminase_BcmE"/>
    <property type="match status" value="1"/>
</dbReference>
<dbReference type="InterPro" id="IPR054393">
    <property type="entry name" value="Thiaminase-1_dom"/>
</dbReference>
<dbReference type="SUPFAM" id="SSF53850">
    <property type="entry name" value="Periplasmic binding protein-like II"/>
    <property type="match status" value="1"/>
</dbReference>
<sequence>MTVALYPYVPRIEQFKTAITEAWAEVQPKVPLTFLPTRDWDGGYTNNPPDGADVFVFDAMYLALFKSQNNLVPFSRAEVDNIDDFLSYAIQGASSDNDILAIPLLGCANILFYQKNDAQLAQAATLTAVTNTLNQCTFTSIKPPDRRGIMIDMAGGTTNAALYADIDHAITGIYPLPQPPSGDLDEKAIATMKLLFATSSYYNATADTVDAYARSAWFSQGFGRSVVGFTESMSEMSPQTLENTAFKVMPLSDNSSNRPLFYSDMIGVNTATSTRGTTALAKQLANVMASSATVVASFAGTDAGVPPQYLMPARPSVFNALAPKYPIYAEMFKLTQTNPILFALNADARNWVNSVKDTIKRDYRLNYQCGCDYSAGQVIANNSAAPAICNPICSQHAGWNGNWTNASYTGELSVCQCNACPLQTATSVSQQSASPMSRRPARPSKP</sequence>
<name>A0A160PJU4_9HYPH</name>
<accession>A0A160PJU4</accession>
<dbReference type="AlphaFoldDB" id="A0A160PJU4"/>
<dbReference type="Gene3D" id="3.40.190.10">
    <property type="entry name" value="Periplasmic binding protein-like II"/>
    <property type="match status" value="2"/>
</dbReference>
<proteinExistence type="predicted"/>
<dbReference type="Pfam" id="PF22141">
    <property type="entry name" value="Thiaminase-1_dom"/>
    <property type="match status" value="1"/>
</dbReference>
<protein>
    <recommendedName>
        <fullName evidence="1">Thiaminase-1 insert domain-containing protein</fullName>
    </recommendedName>
</protein>
<evidence type="ECO:0000313" key="2">
    <source>
        <dbReference type="EMBL" id="BAU93235.1"/>
    </source>
</evidence>
<dbReference type="Proteomes" id="UP000218288">
    <property type="component" value="Chromosome"/>
</dbReference>
<reference evidence="2 3" key="1">
    <citation type="journal article" date="2016" name="Genome Announc.">
        <title>Complete Genome Sequence of Methylobacterium populi P-1M, Isolated from Pink-Pigmented Household Biofilm.</title>
        <authorList>
            <person name="Morohoshi T."/>
            <person name="Ikeda T."/>
        </authorList>
    </citation>
    <scope>NUCLEOTIDE SEQUENCE [LARGE SCALE GENOMIC DNA]</scope>
    <source>
        <strain evidence="2 3">P-1M</strain>
    </source>
</reference>
<dbReference type="Gene3D" id="3.30.1490.230">
    <property type="match status" value="1"/>
</dbReference>